<dbReference type="PANTHER" id="PTHR10366:SF579">
    <property type="entry name" value="3-BETA HYDROXYSTEROID DEHYDROGENASE_ISOMERASE FAMILY PROTEIN (AFU_ORTHOLOGUE AFUA_3G02250)"/>
    <property type="match status" value="1"/>
</dbReference>
<dbReference type="GO" id="GO:0016616">
    <property type="term" value="F:oxidoreductase activity, acting on the CH-OH group of donors, NAD or NADP as acceptor"/>
    <property type="evidence" value="ECO:0007669"/>
    <property type="project" value="TreeGrafter"/>
</dbReference>
<sequence length="352" mass="37624">MPTVLITGLNGFVAVHTAVRFLGNGWSVRGTVRSAAKGDKVKALPALEKYAKEGKVEIVVVEDLVEGDFSEALKGIDAVAHTASPWHFKGESWASYRDPAVKGTTNVLQQAAKVDTVKAVSVVSSFAAIGDFSKSPQEQADRVYTEDDWLPTTAKEMEALSASDEGATAQWYCASKKYAELAAREVQKSGVGYSLSTVNPPVILGPAIHYGPGTTAEDLANADVSTSNTFAAIAAGKDATVPSTPFPIYAEVRNVADAIYLSIIKRNSGRFPLYNGPYDHQLLANRARELFPELAKAGQIPVGNPEDTPSSKGVFKLDGSKAEKELGLKYLTLDDTVKDSIEQFIKLGVIKA</sequence>
<protein>
    <recommendedName>
        <fullName evidence="3">Thioester reductase (TE) domain-containing protein</fullName>
    </recommendedName>
</protein>
<proteinExistence type="inferred from homology"/>
<evidence type="ECO:0000313" key="4">
    <source>
        <dbReference type="EMBL" id="KAK1927609.1"/>
    </source>
</evidence>
<dbReference type="EMBL" id="JAODAN010000001">
    <property type="protein sequence ID" value="KAK1927609.1"/>
    <property type="molecule type" value="Genomic_DNA"/>
</dbReference>
<dbReference type="Proteomes" id="UP001182556">
    <property type="component" value="Unassembled WGS sequence"/>
</dbReference>
<dbReference type="PANTHER" id="PTHR10366">
    <property type="entry name" value="NAD DEPENDENT EPIMERASE/DEHYDRATASE"/>
    <property type="match status" value="1"/>
</dbReference>
<comment type="similarity">
    <text evidence="2">Belongs to the NAD(P)-dependent epimerase/dehydratase family. Dihydroflavonol-4-reductase subfamily.</text>
</comment>
<dbReference type="Gene3D" id="3.40.50.720">
    <property type="entry name" value="NAD(P)-binding Rossmann-like Domain"/>
    <property type="match status" value="1"/>
</dbReference>
<dbReference type="SUPFAM" id="SSF51735">
    <property type="entry name" value="NAD(P)-binding Rossmann-fold domains"/>
    <property type="match status" value="1"/>
</dbReference>
<evidence type="ECO:0000256" key="1">
    <source>
        <dbReference type="ARBA" id="ARBA00023002"/>
    </source>
</evidence>
<dbReference type="Pfam" id="PF07993">
    <property type="entry name" value="NAD_binding_4"/>
    <property type="match status" value="1"/>
</dbReference>
<evidence type="ECO:0000256" key="2">
    <source>
        <dbReference type="ARBA" id="ARBA00023445"/>
    </source>
</evidence>
<feature type="domain" description="Thioester reductase (TE)" evidence="3">
    <location>
        <begin position="66"/>
        <end position="214"/>
    </location>
</feature>
<evidence type="ECO:0000313" key="5">
    <source>
        <dbReference type="Proteomes" id="UP001182556"/>
    </source>
</evidence>
<comment type="caution">
    <text evidence="4">The sequence shown here is derived from an EMBL/GenBank/DDBJ whole genome shotgun (WGS) entry which is preliminary data.</text>
</comment>
<dbReference type="InterPro" id="IPR013120">
    <property type="entry name" value="FAR_NAD-bd"/>
</dbReference>
<name>A0AAD9L9S2_PAPLA</name>
<keyword evidence="1" id="KW-0560">Oxidoreductase</keyword>
<dbReference type="InterPro" id="IPR036291">
    <property type="entry name" value="NAD(P)-bd_dom_sf"/>
</dbReference>
<organism evidence="4 5">
    <name type="scientific">Papiliotrema laurentii</name>
    <name type="common">Cryptococcus laurentii</name>
    <dbReference type="NCBI Taxonomy" id="5418"/>
    <lineage>
        <taxon>Eukaryota</taxon>
        <taxon>Fungi</taxon>
        <taxon>Dikarya</taxon>
        <taxon>Basidiomycota</taxon>
        <taxon>Agaricomycotina</taxon>
        <taxon>Tremellomycetes</taxon>
        <taxon>Tremellales</taxon>
        <taxon>Rhynchogastremaceae</taxon>
        <taxon>Papiliotrema</taxon>
    </lineage>
</organism>
<dbReference type="AlphaFoldDB" id="A0AAD9L9S2"/>
<keyword evidence="5" id="KW-1185">Reference proteome</keyword>
<accession>A0AAD9L9S2</accession>
<evidence type="ECO:0000259" key="3">
    <source>
        <dbReference type="Pfam" id="PF07993"/>
    </source>
</evidence>
<dbReference type="InterPro" id="IPR050425">
    <property type="entry name" value="NAD(P)_dehydrat-like"/>
</dbReference>
<reference evidence="4" key="1">
    <citation type="submission" date="2023-02" db="EMBL/GenBank/DDBJ databases">
        <title>Identification and recombinant expression of a fungal hydrolase from Papiliotrema laurentii that hydrolyzes apple cutin and clears colloidal polyester polyurethane.</title>
        <authorList>
            <consortium name="DOE Joint Genome Institute"/>
            <person name="Roman V.A."/>
            <person name="Bojanowski C."/>
            <person name="Crable B.R."/>
            <person name="Wagner D.N."/>
            <person name="Hung C.S."/>
            <person name="Nadeau L.J."/>
            <person name="Schratz L."/>
            <person name="Haridas S."/>
            <person name="Pangilinan J."/>
            <person name="Lipzen A."/>
            <person name="Na H."/>
            <person name="Yan M."/>
            <person name="Ng V."/>
            <person name="Grigoriev I.V."/>
            <person name="Spatafora J.W."/>
            <person name="Barlow D."/>
            <person name="Biffinger J."/>
            <person name="Kelley-Loughnane N."/>
            <person name="Varaljay V.A."/>
            <person name="Crookes-Goodson W.J."/>
        </authorList>
    </citation>
    <scope>NUCLEOTIDE SEQUENCE</scope>
    <source>
        <strain evidence="4">5307AH</strain>
    </source>
</reference>
<gene>
    <name evidence="4" type="ORF">DB88DRAFT_507686</name>
</gene>